<comment type="caution">
    <text evidence="2">The sequence shown here is derived from an EMBL/GenBank/DDBJ whole genome shotgun (WGS) entry which is preliminary data.</text>
</comment>
<organism evidence="2 3">
    <name type="scientific">Durusdinium trenchii</name>
    <dbReference type="NCBI Taxonomy" id="1381693"/>
    <lineage>
        <taxon>Eukaryota</taxon>
        <taxon>Sar</taxon>
        <taxon>Alveolata</taxon>
        <taxon>Dinophyceae</taxon>
        <taxon>Suessiales</taxon>
        <taxon>Symbiodiniaceae</taxon>
        <taxon>Durusdinium</taxon>
    </lineage>
</organism>
<reference evidence="2 3" key="1">
    <citation type="submission" date="2024-02" db="EMBL/GenBank/DDBJ databases">
        <authorList>
            <person name="Chen Y."/>
            <person name="Shah S."/>
            <person name="Dougan E. K."/>
            <person name="Thang M."/>
            <person name="Chan C."/>
        </authorList>
    </citation>
    <scope>NUCLEOTIDE SEQUENCE [LARGE SCALE GENOMIC DNA]</scope>
</reference>
<evidence type="ECO:0000256" key="1">
    <source>
        <dbReference type="SAM" id="MobiDB-lite"/>
    </source>
</evidence>
<sequence>MKGEEDPTVLQRIERLWQKATKTFELAKVAKEQEHAAALEEQRRCLLEQASQVELENQHQLSKRDVEIKSLREELEALRKEDVQKEDGKAVLVQEVQVLQEALSNSRKESELMATQLEQLQAAHNRLDYQWNAEREELLRTRDAAQSRLTSLQRSLDEAMTRSDDLEMTCIQRGEKLEQMRTMMDEQELEMSQKIERVQQYVKERQASALAAEKKQQDAEKMAERWQNEVRRCQAEKERLSSLVMELEGRHTGQTEQWQSVVERHRREVNALEDALRKQEFEMKEANTELLSKRDEEHHAKVVLEKQREKERSIALLKKKEQEVHIKDQQLRAAKQRVQELESGLQATPTGGGPSGLEPREARGETSLPPLLSAR</sequence>
<evidence type="ECO:0000313" key="2">
    <source>
        <dbReference type="EMBL" id="CAK9099941.1"/>
    </source>
</evidence>
<keyword evidence="3" id="KW-1185">Reference proteome</keyword>
<gene>
    <name evidence="2" type="ORF">CCMP2556_LOCUS47270</name>
</gene>
<dbReference type="Proteomes" id="UP001642484">
    <property type="component" value="Unassembled WGS sequence"/>
</dbReference>
<protein>
    <submittedName>
        <fullName evidence="2">Uncharacterized protein</fullName>
    </submittedName>
</protein>
<dbReference type="EMBL" id="CAXAMN010026017">
    <property type="protein sequence ID" value="CAK9099941.1"/>
    <property type="molecule type" value="Genomic_DNA"/>
</dbReference>
<name>A0ABP0RL87_9DINO</name>
<accession>A0ABP0RL87</accession>
<proteinExistence type="predicted"/>
<evidence type="ECO:0000313" key="3">
    <source>
        <dbReference type="Proteomes" id="UP001642484"/>
    </source>
</evidence>
<feature type="region of interest" description="Disordered" evidence="1">
    <location>
        <begin position="335"/>
        <end position="375"/>
    </location>
</feature>